<sequence length="56" mass="6352">MVRPKASKRGRRQHQPDMYAEAGGQGSVELPQRLLQQYPHGHLPPSQLCCQQRSTL</sequence>
<reference evidence="2" key="2">
    <citation type="journal article" date="2015" name="Data Brief">
        <title>Shoot transcriptome of the giant reed, Arundo donax.</title>
        <authorList>
            <person name="Barrero R.A."/>
            <person name="Guerrero F.D."/>
            <person name="Moolhuijzen P."/>
            <person name="Goolsby J.A."/>
            <person name="Tidwell J."/>
            <person name="Bellgard S.E."/>
            <person name="Bellgard M.I."/>
        </authorList>
    </citation>
    <scope>NUCLEOTIDE SEQUENCE</scope>
    <source>
        <tissue evidence="2">Shoot tissue taken approximately 20 cm above the soil surface</tissue>
    </source>
</reference>
<organism evidence="2">
    <name type="scientific">Arundo donax</name>
    <name type="common">Giant reed</name>
    <name type="synonym">Donax arundinaceus</name>
    <dbReference type="NCBI Taxonomy" id="35708"/>
    <lineage>
        <taxon>Eukaryota</taxon>
        <taxon>Viridiplantae</taxon>
        <taxon>Streptophyta</taxon>
        <taxon>Embryophyta</taxon>
        <taxon>Tracheophyta</taxon>
        <taxon>Spermatophyta</taxon>
        <taxon>Magnoliopsida</taxon>
        <taxon>Liliopsida</taxon>
        <taxon>Poales</taxon>
        <taxon>Poaceae</taxon>
        <taxon>PACMAD clade</taxon>
        <taxon>Arundinoideae</taxon>
        <taxon>Arundineae</taxon>
        <taxon>Arundo</taxon>
    </lineage>
</organism>
<evidence type="ECO:0000313" key="2">
    <source>
        <dbReference type="EMBL" id="JAD62079.1"/>
    </source>
</evidence>
<dbReference type="AlphaFoldDB" id="A0A0A9BDR3"/>
<proteinExistence type="predicted"/>
<reference evidence="2" key="1">
    <citation type="submission" date="2014-09" db="EMBL/GenBank/DDBJ databases">
        <authorList>
            <person name="Magalhaes I.L.F."/>
            <person name="Oliveira U."/>
            <person name="Santos F.R."/>
            <person name="Vidigal T.H.D.A."/>
            <person name="Brescovit A.D."/>
            <person name="Santos A.J."/>
        </authorList>
    </citation>
    <scope>NUCLEOTIDE SEQUENCE</scope>
    <source>
        <tissue evidence="2">Shoot tissue taken approximately 20 cm above the soil surface</tissue>
    </source>
</reference>
<evidence type="ECO:0000256" key="1">
    <source>
        <dbReference type="SAM" id="MobiDB-lite"/>
    </source>
</evidence>
<feature type="region of interest" description="Disordered" evidence="1">
    <location>
        <begin position="1"/>
        <end position="31"/>
    </location>
</feature>
<feature type="region of interest" description="Disordered" evidence="1">
    <location>
        <begin position="37"/>
        <end position="56"/>
    </location>
</feature>
<name>A0A0A9BDR3_ARUDO</name>
<feature type="compositionally biased region" description="Basic residues" evidence="1">
    <location>
        <begin position="1"/>
        <end position="13"/>
    </location>
</feature>
<accession>A0A0A9BDR3</accession>
<dbReference type="EMBL" id="GBRH01235816">
    <property type="protein sequence ID" value="JAD62079.1"/>
    <property type="molecule type" value="Transcribed_RNA"/>
</dbReference>
<protein>
    <submittedName>
        <fullName evidence="2">Uncharacterized protein</fullName>
    </submittedName>
</protein>